<dbReference type="Proteomes" id="UP000483820">
    <property type="component" value="Chromosome II"/>
</dbReference>
<evidence type="ECO:0000313" key="2">
    <source>
        <dbReference type="EMBL" id="KAF1766926.1"/>
    </source>
</evidence>
<dbReference type="RefSeq" id="XP_053590062.1">
    <property type="nucleotide sequence ID" value="XM_053725868.1"/>
</dbReference>
<accession>A0A6A5HJR7</accession>
<dbReference type="GeneID" id="78774269"/>
<dbReference type="AlphaFoldDB" id="A0A6A5HJR7"/>
<dbReference type="KEGG" id="crq:GCK72_006884"/>
<dbReference type="CTD" id="78774269"/>
<name>A0A6A5HJR7_CAERE</name>
<protein>
    <submittedName>
        <fullName evidence="2">Uncharacterized protein</fullName>
    </submittedName>
</protein>
<evidence type="ECO:0000256" key="1">
    <source>
        <dbReference type="SAM" id="MobiDB-lite"/>
    </source>
</evidence>
<feature type="region of interest" description="Disordered" evidence="1">
    <location>
        <begin position="28"/>
        <end position="89"/>
    </location>
</feature>
<reference evidence="2 3" key="1">
    <citation type="submission" date="2019-12" db="EMBL/GenBank/DDBJ databases">
        <title>Chromosome-level assembly of the Caenorhabditis remanei genome.</title>
        <authorList>
            <person name="Teterina A.A."/>
            <person name="Willis J.H."/>
            <person name="Phillips P.C."/>
        </authorList>
    </citation>
    <scope>NUCLEOTIDE SEQUENCE [LARGE SCALE GENOMIC DNA]</scope>
    <source>
        <strain evidence="2 3">PX506</strain>
        <tissue evidence="2">Whole organism</tissue>
    </source>
</reference>
<gene>
    <name evidence="2" type="ORF">GCK72_006884</name>
</gene>
<sequence>MGDKPDKPPARKVVDGKVGDLYYMPEGYEGKHKNAIGVPVDPPRDKPPPGKPMPVPAGDGGPDPSSIIIYKRPDFRKVKKNSPALPPKE</sequence>
<comment type="caution">
    <text evidence="2">The sequence shown here is derived from an EMBL/GenBank/DDBJ whole genome shotgun (WGS) entry which is preliminary data.</text>
</comment>
<dbReference type="EMBL" id="WUAV01000002">
    <property type="protein sequence ID" value="KAF1766926.1"/>
    <property type="molecule type" value="Genomic_DNA"/>
</dbReference>
<evidence type="ECO:0000313" key="3">
    <source>
        <dbReference type="Proteomes" id="UP000483820"/>
    </source>
</evidence>
<proteinExistence type="predicted"/>
<organism evidence="2 3">
    <name type="scientific">Caenorhabditis remanei</name>
    <name type="common">Caenorhabditis vulgaris</name>
    <dbReference type="NCBI Taxonomy" id="31234"/>
    <lineage>
        <taxon>Eukaryota</taxon>
        <taxon>Metazoa</taxon>
        <taxon>Ecdysozoa</taxon>
        <taxon>Nematoda</taxon>
        <taxon>Chromadorea</taxon>
        <taxon>Rhabditida</taxon>
        <taxon>Rhabditina</taxon>
        <taxon>Rhabditomorpha</taxon>
        <taxon>Rhabditoidea</taxon>
        <taxon>Rhabditidae</taxon>
        <taxon>Peloderinae</taxon>
        <taxon>Caenorhabditis</taxon>
    </lineage>
</organism>